<dbReference type="Proteomes" id="UP000677918">
    <property type="component" value="Unassembled WGS sequence"/>
</dbReference>
<accession>A0A8J4M4K0</accession>
<dbReference type="AlphaFoldDB" id="A0A8J4M4K0"/>
<reference evidence="1" key="1">
    <citation type="submission" date="2021-04" db="EMBL/GenBank/DDBJ databases">
        <title>Draft genome sequence of Xylanibacillus composti strain K13.</title>
        <authorList>
            <person name="Uke A."/>
            <person name="Chhe C."/>
            <person name="Baramee S."/>
            <person name="Kosugi A."/>
        </authorList>
    </citation>
    <scope>NUCLEOTIDE SEQUENCE</scope>
    <source>
        <strain evidence="1">K13</strain>
    </source>
</reference>
<organism evidence="1 2">
    <name type="scientific">Xylanibacillus composti</name>
    <dbReference type="NCBI Taxonomy" id="1572762"/>
    <lineage>
        <taxon>Bacteria</taxon>
        <taxon>Bacillati</taxon>
        <taxon>Bacillota</taxon>
        <taxon>Bacilli</taxon>
        <taxon>Bacillales</taxon>
        <taxon>Paenibacillaceae</taxon>
        <taxon>Xylanibacillus</taxon>
    </lineage>
</organism>
<protein>
    <submittedName>
        <fullName evidence="1">Uncharacterized protein</fullName>
    </submittedName>
</protein>
<sequence length="47" mass="5455">MNARDVIRQGEKEKRIISAYTNLYEKVGFQEIGIAPWGEMLAKYSFC</sequence>
<gene>
    <name evidence="1" type="ORF">XYCOK13_35700</name>
</gene>
<evidence type="ECO:0000313" key="1">
    <source>
        <dbReference type="EMBL" id="GIQ70746.1"/>
    </source>
</evidence>
<name>A0A8J4M4K0_9BACL</name>
<dbReference type="EMBL" id="BOVK01000057">
    <property type="protein sequence ID" value="GIQ70746.1"/>
    <property type="molecule type" value="Genomic_DNA"/>
</dbReference>
<evidence type="ECO:0000313" key="2">
    <source>
        <dbReference type="Proteomes" id="UP000677918"/>
    </source>
</evidence>
<keyword evidence="2" id="KW-1185">Reference proteome</keyword>
<comment type="caution">
    <text evidence="1">The sequence shown here is derived from an EMBL/GenBank/DDBJ whole genome shotgun (WGS) entry which is preliminary data.</text>
</comment>
<proteinExistence type="predicted"/>